<dbReference type="SUPFAM" id="SSF57756">
    <property type="entry name" value="Retrovirus zinc finger-like domains"/>
    <property type="match status" value="1"/>
</dbReference>
<dbReference type="InterPro" id="IPR025724">
    <property type="entry name" value="GAG-pre-integrase_dom"/>
</dbReference>
<keyword evidence="5" id="KW-0472">Membrane</keyword>
<dbReference type="InterPro" id="IPR001878">
    <property type="entry name" value="Znf_CCHC"/>
</dbReference>
<evidence type="ECO:0000313" key="8">
    <source>
        <dbReference type="EMBL" id="RVW24737.1"/>
    </source>
</evidence>
<dbReference type="GO" id="GO:0003676">
    <property type="term" value="F:nucleic acid binding"/>
    <property type="evidence" value="ECO:0007669"/>
    <property type="project" value="InterPro"/>
</dbReference>
<dbReference type="GO" id="GO:0015074">
    <property type="term" value="P:DNA integration"/>
    <property type="evidence" value="ECO:0007669"/>
    <property type="project" value="InterPro"/>
</dbReference>
<dbReference type="SMART" id="SM00343">
    <property type="entry name" value="ZnF_C2HC"/>
    <property type="match status" value="1"/>
</dbReference>
<evidence type="ECO:0000259" key="7">
    <source>
        <dbReference type="PROSITE" id="PS50994"/>
    </source>
</evidence>
<feature type="domain" description="Integrase catalytic" evidence="7">
    <location>
        <begin position="356"/>
        <end position="533"/>
    </location>
</feature>
<evidence type="ECO:0000256" key="3">
    <source>
        <dbReference type="PROSITE-ProRule" id="PRU00047"/>
    </source>
</evidence>
<keyword evidence="5" id="KW-0812">Transmembrane</keyword>
<dbReference type="Pfam" id="PF25597">
    <property type="entry name" value="SH3_retrovirus"/>
    <property type="match status" value="1"/>
</dbReference>
<feature type="region of interest" description="Disordered" evidence="4">
    <location>
        <begin position="656"/>
        <end position="677"/>
    </location>
</feature>
<dbReference type="PROSITE" id="PS50158">
    <property type="entry name" value="ZF_CCHC"/>
    <property type="match status" value="1"/>
</dbReference>
<proteinExistence type="predicted"/>
<keyword evidence="3" id="KW-0862">Zinc</keyword>
<dbReference type="InterPro" id="IPR036875">
    <property type="entry name" value="Znf_CCHC_sf"/>
</dbReference>
<organism evidence="8 9">
    <name type="scientific">Vitis vinifera</name>
    <name type="common">Grape</name>
    <dbReference type="NCBI Taxonomy" id="29760"/>
    <lineage>
        <taxon>Eukaryota</taxon>
        <taxon>Viridiplantae</taxon>
        <taxon>Streptophyta</taxon>
        <taxon>Embryophyta</taxon>
        <taxon>Tracheophyta</taxon>
        <taxon>Spermatophyta</taxon>
        <taxon>Magnoliopsida</taxon>
        <taxon>eudicotyledons</taxon>
        <taxon>Gunneridae</taxon>
        <taxon>Pentapetalae</taxon>
        <taxon>rosids</taxon>
        <taxon>Vitales</taxon>
        <taxon>Vitaceae</taxon>
        <taxon>Viteae</taxon>
        <taxon>Vitis</taxon>
    </lineage>
</organism>
<dbReference type="Pfam" id="PF00665">
    <property type="entry name" value="rve"/>
    <property type="match status" value="1"/>
</dbReference>
<evidence type="ECO:0000256" key="1">
    <source>
        <dbReference type="ARBA" id="ARBA00022723"/>
    </source>
</evidence>
<dbReference type="InterPro" id="IPR002182">
    <property type="entry name" value="NB-ARC"/>
</dbReference>
<dbReference type="SUPFAM" id="SSF53098">
    <property type="entry name" value="Ribonuclease H-like"/>
    <property type="match status" value="1"/>
</dbReference>
<feature type="transmembrane region" description="Helical" evidence="5">
    <location>
        <begin position="1423"/>
        <end position="1445"/>
    </location>
</feature>
<evidence type="ECO:0000256" key="2">
    <source>
        <dbReference type="ARBA" id="ARBA00022801"/>
    </source>
</evidence>
<reference evidence="8 9" key="1">
    <citation type="journal article" date="2018" name="PLoS Genet.">
        <title>Population sequencing reveals clonal diversity and ancestral inbreeding in the grapevine cultivar Chardonnay.</title>
        <authorList>
            <person name="Roach M.J."/>
            <person name="Johnson D.L."/>
            <person name="Bohlmann J."/>
            <person name="van Vuuren H.J."/>
            <person name="Jones S.J."/>
            <person name="Pretorius I.S."/>
            <person name="Schmidt S.A."/>
            <person name="Borneman A.R."/>
        </authorList>
    </citation>
    <scope>NUCLEOTIDE SEQUENCE [LARGE SCALE GENOMIC DNA]</scope>
    <source>
        <strain evidence="9">cv. Chardonnay</strain>
        <tissue evidence="8">Leaf</tissue>
    </source>
</reference>
<dbReference type="EMBL" id="QGNW01002166">
    <property type="protein sequence ID" value="RVW24737.1"/>
    <property type="molecule type" value="Genomic_DNA"/>
</dbReference>
<keyword evidence="1" id="KW-0479">Metal-binding</keyword>
<accession>A0A438CNF3</accession>
<dbReference type="Proteomes" id="UP000288805">
    <property type="component" value="Unassembled WGS sequence"/>
</dbReference>
<evidence type="ECO:0000256" key="4">
    <source>
        <dbReference type="SAM" id="MobiDB-lite"/>
    </source>
</evidence>
<dbReference type="PANTHER" id="PTHR42648:SF28">
    <property type="entry name" value="TRANSPOSON-ENCODED PROTEIN WITH RIBONUCLEASE H-LIKE AND RETROVIRUS ZINC FINGER-LIKE DOMAINS"/>
    <property type="match status" value="1"/>
</dbReference>
<keyword evidence="3" id="KW-0863">Zinc-finger</keyword>
<dbReference type="GO" id="GO:0043531">
    <property type="term" value="F:ADP binding"/>
    <property type="evidence" value="ECO:0007669"/>
    <property type="project" value="InterPro"/>
</dbReference>
<dbReference type="Pfam" id="PF14223">
    <property type="entry name" value="Retrotran_gag_2"/>
    <property type="match status" value="1"/>
</dbReference>
<dbReference type="Gene3D" id="3.30.420.10">
    <property type="entry name" value="Ribonuclease H-like superfamily/Ribonuclease H"/>
    <property type="match status" value="1"/>
</dbReference>
<dbReference type="PANTHER" id="PTHR42648">
    <property type="entry name" value="TRANSPOSASE, PUTATIVE-RELATED"/>
    <property type="match status" value="1"/>
</dbReference>
<keyword evidence="5" id="KW-1133">Transmembrane helix</keyword>
<comment type="caution">
    <text evidence="8">The sequence shown here is derived from an EMBL/GenBank/DDBJ whole genome shotgun (WGS) entry which is preliminary data.</text>
</comment>
<dbReference type="InterPro" id="IPR001584">
    <property type="entry name" value="Integrase_cat-core"/>
</dbReference>
<dbReference type="InterPro" id="IPR036397">
    <property type="entry name" value="RNaseH_sf"/>
</dbReference>
<dbReference type="InterPro" id="IPR043502">
    <property type="entry name" value="DNA/RNA_pol_sf"/>
</dbReference>
<dbReference type="Pfam" id="PF00931">
    <property type="entry name" value="NB-ARC"/>
    <property type="match status" value="1"/>
</dbReference>
<feature type="domain" description="CCHC-type" evidence="6">
    <location>
        <begin position="216"/>
        <end position="231"/>
    </location>
</feature>
<dbReference type="Pfam" id="PF13976">
    <property type="entry name" value="gag_pre-integrs"/>
    <property type="match status" value="1"/>
</dbReference>
<keyword evidence="2" id="KW-0378">Hydrolase</keyword>
<feature type="region of interest" description="Disordered" evidence="4">
    <location>
        <begin position="176"/>
        <end position="206"/>
    </location>
</feature>
<name>A0A438CNF3_VITVI</name>
<dbReference type="GO" id="GO:0016787">
    <property type="term" value="F:hydrolase activity"/>
    <property type="evidence" value="ECO:0007669"/>
    <property type="project" value="UniProtKB-KW"/>
</dbReference>
<evidence type="ECO:0000313" key="9">
    <source>
        <dbReference type="Proteomes" id="UP000288805"/>
    </source>
</evidence>
<dbReference type="InterPro" id="IPR057670">
    <property type="entry name" value="SH3_retrovirus"/>
</dbReference>
<dbReference type="GO" id="GO:0008270">
    <property type="term" value="F:zinc ion binding"/>
    <property type="evidence" value="ECO:0007669"/>
    <property type="project" value="UniProtKB-KW"/>
</dbReference>
<dbReference type="CDD" id="cd09272">
    <property type="entry name" value="RNase_HI_RT_Ty1"/>
    <property type="match status" value="1"/>
</dbReference>
<sequence>MMILLGCMDIDLALRMPKPDELNEQSTQEDEVYWGKWERSNRLSLMIMKRGIPEAFRGAVTDEVTNASDFLAEIQKRFAKNDKAETSKLLASLISMKYKGKGNVREYIMEMSHLASKLKALKLELSDDLLVHLVLISLPAQFNQFKVSYNCQKDKRTLNELISFCVQEEERLKQDKTESAHLASTSKDKGKRKNKDNKVAASNGPEQKKQKVEVTCFFCNKPGHTKKECTKYAAWRVKKGMFLTLGCLSYRKPSDAERCIYVEDGTGLLNVYDNLYLLETIPSYNETLHVESRGTKRKLNKDHSASLWHKRLGHISKSRVERLVSDGILDSFDFSDFDICVECIKGKQTKTKKLGANRATDVLELIHTDICGPYPMASWNGQQYFITFIDDYSRYGYLFLIHEKSQSLDVFKTFKAEVELQLNKRIKSVRSDRGGEYYGRYDGSGEQRPGPFAKYLEECGIVPQYTMPRSPSMNGVAERRNRTLKDMVRSMISHSTLPEKLWGEALKTAAYILNRVPTKAAAKTPYELWTGRKPSLKHFHIWGCPAEARSYKPHEKKLDSKTVSSYFIGYAERSRGFKFYDPAIRSIFETGTATFFEDVEFGGRNQARNIVFEEEEGSTIAFDNVQVSLPIIDQEVNLDPQPTDNIVQPLIANEDIAPEEQTQQPQENMPLRRSTRERRNAISDDYIVYLQEREVESGMMEDDPINFQQAMKSSNSQKWIEAMNEEYKSMQDNKVWELVPLPVGTKPIGCKWIFKTKKDSNGNVERYKARLVAKGFTQKEGIDFKETFSPVSTKDSFRIIMALVAHYDLELHQMDVKTVFLNGDIDETIYMVQPENFVSEDSKNMVCKLTKSIYGLKQASRQWYFKFHQIIVSYGFEANLMDECVYHKFSGSKYIFLVLYVDDILLATNDISILHDTKRFLSKHFEMKDLGDASFVLGIQIHRVRSRGILGLSQMTYIDKVLQRYGMQNSKPSDTPVAKGDKFSLNQCPKNSLESQEMQKIPYASAVGSLMYAQVCTRPDIAYIVGMLGRYLSNPGMDHWRAAKRVMRYLQRTKEYMLTYRRLDQLELIGYSDSDFAGCQDSRRSTSGYIYLLAGGAISWRSGKQTLVTSSTMEAEFVACYEASNQGIWLRNFVTGLHVLDGIERPLKIFCDNKSAVLYSNNNRSSTKSKYIDIKFLVVKEKVQSGQISIEHIGTNSMIADPLTKGLPPKKLQKKRTHVVDGWLRNVKAMEEQVMEILAIGDEEIQKICLGTCCPKNCGASYKLGKMVLEKMDVVTVKKTEGSNFSVVAEPLPGPPVIERPLDKTVGQDLLFGKVWKWLQDDGEQVTVSRPANVEKVQRVLFNKLEIPKDKWEGRSEDERAKEIFNVLKTKKFVLLLDDIWGAAGSIQSWIGSSRWGCNYGDACFPNRKWTSGSAPKVRKKTVAAILCFLHSVFLFSIVLSLHTLNDFGKGLWSSKAWFFMNLSFQKLCHNLSK</sequence>
<gene>
    <name evidence="8" type="primary">POLX_829</name>
    <name evidence="8" type="ORF">CK203_082221</name>
</gene>
<dbReference type="InterPro" id="IPR039537">
    <property type="entry name" value="Retrotran_Ty1/copia-like"/>
</dbReference>
<evidence type="ECO:0000259" key="6">
    <source>
        <dbReference type="PROSITE" id="PS50158"/>
    </source>
</evidence>
<dbReference type="InterPro" id="IPR013103">
    <property type="entry name" value="RVT_2"/>
</dbReference>
<dbReference type="InterPro" id="IPR012337">
    <property type="entry name" value="RNaseH-like_sf"/>
</dbReference>
<evidence type="ECO:0000256" key="5">
    <source>
        <dbReference type="SAM" id="Phobius"/>
    </source>
</evidence>
<dbReference type="SUPFAM" id="SSF56672">
    <property type="entry name" value="DNA/RNA polymerases"/>
    <property type="match status" value="1"/>
</dbReference>
<dbReference type="PROSITE" id="PS50994">
    <property type="entry name" value="INTEGRASE"/>
    <property type="match status" value="1"/>
</dbReference>
<dbReference type="Pfam" id="PF07727">
    <property type="entry name" value="RVT_2"/>
    <property type="match status" value="1"/>
</dbReference>
<protein>
    <submittedName>
        <fullName evidence="8">Retrovirus-related Pol polyprotein from transposon TNT 1-94</fullName>
    </submittedName>
</protein>